<name>A0A9W4SY08_9GLOM</name>
<evidence type="ECO:0000313" key="2">
    <source>
        <dbReference type="EMBL" id="CAI2185529.1"/>
    </source>
</evidence>
<dbReference type="Proteomes" id="UP001153678">
    <property type="component" value="Unassembled WGS sequence"/>
</dbReference>
<feature type="region of interest" description="Disordered" evidence="1">
    <location>
        <begin position="103"/>
        <end position="137"/>
    </location>
</feature>
<reference evidence="2" key="1">
    <citation type="submission" date="2022-08" db="EMBL/GenBank/DDBJ databases">
        <authorList>
            <person name="Kallberg Y."/>
            <person name="Tangrot J."/>
            <person name="Rosling A."/>
        </authorList>
    </citation>
    <scope>NUCLEOTIDE SEQUENCE</scope>
    <source>
        <strain evidence="2">Wild A</strain>
    </source>
</reference>
<evidence type="ECO:0000256" key="1">
    <source>
        <dbReference type="SAM" id="MobiDB-lite"/>
    </source>
</evidence>
<dbReference type="AlphaFoldDB" id="A0A9W4SY08"/>
<comment type="caution">
    <text evidence="2">The sequence shown here is derived from an EMBL/GenBank/DDBJ whole genome shotgun (WGS) entry which is preliminary data.</text>
</comment>
<proteinExistence type="predicted"/>
<keyword evidence="3" id="KW-1185">Reference proteome</keyword>
<sequence>MKDKKSQSHKKREAENIVQDAFDFTATSAPEKNHVTKISMTETPIPVTENTDEKNSVVMLSDNVLEILPEVNALSTPQITPAKADVNDLTDLKEEDFCGGEVENEQPTFDKFANPRRGVKSRNGRGCEWRRRNAGGR</sequence>
<evidence type="ECO:0000313" key="3">
    <source>
        <dbReference type="Proteomes" id="UP001153678"/>
    </source>
</evidence>
<dbReference type="OrthoDB" id="2444779at2759"/>
<accession>A0A9W4SY08</accession>
<protein>
    <submittedName>
        <fullName evidence="2">16095_t:CDS:1</fullName>
    </submittedName>
</protein>
<gene>
    <name evidence="2" type="ORF">FWILDA_LOCUS12121</name>
</gene>
<dbReference type="EMBL" id="CAMKVN010003759">
    <property type="protein sequence ID" value="CAI2185529.1"/>
    <property type="molecule type" value="Genomic_DNA"/>
</dbReference>
<organism evidence="2 3">
    <name type="scientific">Funneliformis geosporum</name>
    <dbReference type="NCBI Taxonomy" id="1117311"/>
    <lineage>
        <taxon>Eukaryota</taxon>
        <taxon>Fungi</taxon>
        <taxon>Fungi incertae sedis</taxon>
        <taxon>Mucoromycota</taxon>
        <taxon>Glomeromycotina</taxon>
        <taxon>Glomeromycetes</taxon>
        <taxon>Glomerales</taxon>
        <taxon>Glomeraceae</taxon>
        <taxon>Funneliformis</taxon>
    </lineage>
</organism>